<keyword evidence="2" id="KW-1185">Reference proteome</keyword>
<accession>J0DB09</accession>
<protein>
    <submittedName>
        <fullName evidence="1">Uncharacterized protein</fullName>
    </submittedName>
</protein>
<reference evidence="2" key="1">
    <citation type="journal article" date="2012" name="Science">
        <title>The Paleozoic origin of enzymatic lignin decomposition reconstructed from 31 fungal genomes.</title>
        <authorList>
            <person name="Floudas D."/>
            <person name="Binder M."/>
            <person name="Riley R."/>
            <person name="Barry K."/>
            <person name="Blanchette R.A."/>
            <person name="Henrissat B."/>
            <person name="Martinez A.T."/>
            <person name="Otillar R."/>
            <person name="Spatafora J.W."/>
            <person name="Yadav J.S."/>
            <person name="Aerts A."/>
            <person name="Benoit I."/>
            <person name="Boyd A."/>
            <person name="Carlson A."/>
            <person name="Copeland A."/>
            <person name="Coutinho P.M."/>
            <person name="de Vries R.P."/>
            <person name="Ferreira P."/>
            <person name="Findley K."/>
            <person name="Foster B."/>
            <person name="Gaskell J."/>
            <person name="Glotzer D."/>
            <person name="Gorecki P."/>
            <person name="Heitman J."/>
            <person name="Hesse C."/>
            <person name="Hori C."/>
            <person name="Igarashi K."/>
            <person name="Jurgens J.A."/>
            <person name="Kallen N."/>
            <person name="Kersten P."/>
            <person name="Kohler A."/>
            <person name="Kuees U."/>
            <person name="Kumar T.K.A."/>
            <person name="Kuo A."/>
            <person name="LaButti K."/>
            <person name="Larrondo L.F."/>
            <person name="Lindquist E."/>
            <person name="Ling A."/>
            <person name="Lombard V."/>
            <person name="Lucas S."/>
            <person name="Lundell T."/>
            <person name="Martin R."/>
            <person name="McLaughlin D.J."/>
            <person name="Morgenstern I."/>
            <person name="Morin E."/>
            <person name="Murat C."/>
            <person name="Nagy L.G."/>
            <person name="Nolan M."/>
            <person name="Ohm R.A."/>
            <person name="Patyshakuliyeva A."/>
            <person name="Rokas A."/>
            <person name="Ruiz-Duenas F.J."/>
            <person name="Sabat G."/>
            <person name="Salamov A."/>
            <person name="Samejima M."/>
            <person name="Schmutz J."/>
            <person name="Slot J.C."/>
            <person name="St John F."/>
            <person name="Stenlid J."/>
            <person name="Sun H."/>
            <person name="Sun S."/>
            <person name="Syed K."/>
            <person name="Tsang A."/>
            <person name="Wiebenga A."/>
            <person name="Young D."/>
            <person name="Pisabarro A."/>
            <person name="Eastwood D.C."/>
            <person name="Martin F."/>
            <person name="Cullen D."/>
            <person name="Grigoriev I.V."/>
            <person name="Hibbett D.S."/>
        </authorList>
    </citation>
    <scope>NUCLEOTIDE SEQUENCE [LARGE SCALE GENOMIC DNA]</scope>
    <source>
        <strain evidence="2">TFB10046</strain>
    </source>
</reference>
<organism evidence="1 2">
    <name type="scientific">Auricularia subglabra (strain TFB-10046 / SS5)</name>
    <name type="common">White-rot fungus</name>
    <name type="synonym">Auricularia delicata (strain TFB10046)</name>
    <dbReference type="NCBI Taxonomy" id="717982"/>
    <lineage>
        <taxon>Eukaryota</taxon>
        <taxon>Fungi</taxon>
        <taxon>Dikarya</taxon>
        <taxon>Basidiomycota</taxon>
        <taxon>Agaricomycotina</taxon>
        <taxon>Agaricomycetes</taxon>
        <taxon>Auriculariales</taxon>
        <taxon>Auriculariaceae</taxon>
        <taxon>Auricularia</taxon>
    </lineage>
</organism>
<proteinExistence type="predicted"/>
<dbReference type="KEGG" id="adl:AURDEDRAFT_116688"/>
<dbReference type="InParanoid" id="J0DB09"/>
<dbReference type="EMBL" id="JH687836">
    <property type="protein sequence ID" value="EJD37680.1"/>
    <property type="molecule type" value="Genomic_DNA"/>
</dbReference>
<dbReference type="Proteomes" id="UP000006514">
    <property type="component" value="Unassembled WGS sequence"/>
</dbReference>
<dbReference type="AlphaFoldDB" id="J0DB09"/>
<evidence type="ECO:0000313" key="1">
    <source>
        <dbReference type="EMBL" id="EJD37680.1"/>
    </source>
</evidence>
<gene>
    <name evidence="1" type="ORF">AURDEDRAFT_116688</name>
</gene>
<evidence type="ECO:0000313" key="2">
    <source>
        <dbReference type="Proteomes" id="UP000006514"/>
    </source>
</evidence>
<sequence>MKLTLLEPPIHYRPCSICYGVWDIYSMSARGRCLPHDRSASRLGGRILTHAALRYHSMYNPPRVLNGPMVITGPHVLFAVVAP</sequence>
<name>J0DB09_AURST</name>